<dbReference type="SUPFAM" id="SSF55874">
    <property type="entry name" value="ATPase domain of HSP90 chaperone/DNA topoisomerase II/histidine kinase"/>
    <property type="match status" value="1"/>
</dbReference>
<sequence>MTPARLGGLRTLRGRSVAMISGLLLASVTVFGVVSVAILRQSLVTQAESTLYLANDTAIGQTLTAVDASGSVPTFDDVSLAVPSDGFFFVIQDGEVAVSAFFTRDYTYRPMTERELTHVRDGMAESGYTTMMDVADDGGYLVTASDVEAADGQELTIVSGVGLTDTETVVRTYALWLAVVGIAIAAFAAVFGWRWTRQQLDPLERVAEIADEVAATPLSSGEIAPQRRVPRDVRHLGSETDRVADALNRLLDHVELSLNARHRAEESMRRFIAEASHELRNPLASIRGYADFYAQPDAGADPLETQGVLQRIGSEASRMSALIDDLLLLARLDADPVVARDDVELSMIVAETASDARFAYPGHVWRIALPDEDVTVVGDEGAIRQMLLNLVANAGHHTPDGTSVTVSIETTSTSVEVVVEDDGPGIDPEALPTIFDRFTQAGSRSQTRGTTVGLGLAIVQALATASGYEVSVTSSSAGTRFGIRIPTSTA</sequence>
<feature type="domain" description="Histidine kinase" evidence="12">
    <location>
        <begin position="274"/>
        <end position="489"/>
    </location>
</feature>
<feature type="transmembrane region" description="Helical" evidence="11">
    <location>
        <begin position="20"/>
        <end position="39"/>
    </location>
</feature>
<dbReference type="InterPro" id="IPR003660">
    <property type="entry name" value="HAMP_dom"/>
</dbReference>
<feature type="transmembrane region" description="Helical" evidence="11">
    <location>
        <begin position="173"/>
        <end position="195"/>
    </location>
</feature>
<dbReference type="Pfam" id="PF00512">
    <property type="entry name" value="HisKA"/>
    <property type="match status" value="1"/>
</dbReference>
<proteinExistence type="predicted"/>
<dbReference type="SMART" id="SM00387">
    <property type="entry name" value="HATPase_c"/>
    <property type="match status" value="1"/>
</dbReference>
<dbReference type="Pfam" id="PF02518">
    <property type="entry name" value="HATPase_c"/>
    <property type="match status" value="1"/>
</dbReference>
<evidence type="ECO:0000256" key="2">
    <source>
        <dbReference type="ARBA" id="ARBA00004236"/>
    </source>
</evidence>
<dbReference type="CDD" id="cd00082">
    <property type="entry name" value="HisKA"/>
    <property type="match status" value="1"/>
</dbReference>
<comment type="subcellular location">
    <subcellularLocation>
        <location evidence="2">Cell membrane</location>
    </subcellularLocation>
</comment>
<comment type="caution">
    <text evidence="14">The sequence shown here is derived from an EMBL/GenBank/DDBJ whole genome shotgun (WGS) entry which is preliminary data.</text>
</comment>
<comment type="catalytic activity">
    <reaction evidence="1">
        <text>ATP + protein L-histidine = ADP + protein N-phospho-L-histidine.</text>
        <dbReference type="EC" id="2.7.13.3"/>
    </reaction>
</comment>
<name>A0ABU1HW90_9MICO</name>
<dbReference type="PROSITE" id="PS50885">
    <property type="entry name" value="HAMP"/>
    <property type="match status" value="1"/>
</dbReference>
<dbReference type="PROSITE" id="PS50109">
    <property type="entry name" value="HIS_KIN"/>
    <property type="match status" value="1"/>
</dbReference>
<keyword evidence="9" id="KW-0902">Two-component regulatory system</keyword>
<accession>A0ABU1HW90</accession>
<keyword evidence="10 11" id="KW-0472">Membrane</keyword>
<evidence type="ECO:0000256" key="11">
    <source>
        <dbReference type="SAM" id="Phobius"/>
    </source>
</evidence>
<dbReference type="InterPro" id="IPR004358">
    <property type="entry name" value="Sig_transdc_His_kin-like_C"/>
</dbReference>
<evidence type="ECO:0000313" key="15">
    <source>
        <dbReference type="Proteomes" id="UP001260188"/>
    </source>
</evidence>
<evidence type="ECO:0000256" key="10">
    <source>
        <dbReference type="ARBA" id="ARBA00023136"/>
    </source>
</evidence>
<keyword evidence="6 11" id="KW-0812">Transmembrane</keyword>
<dbReference type="InterPro" id="IPR003661">
    <property type="entry name" value="HisK_dim/P_dom"/>
</dbReference>
<dbReference type="InterPro" id="IPR036890">
    <property type="entry name" value="HATPase_C_sf"/>
</dbReference>
<evidence type="ECO:0000256" key="3">
    <source>
        <dbReference type="ARBA" id="ARBA00012438"/>
    </source>
</evidence>
<dbReference type="InterPro" id="IPR036097">
    <property type="entry name" value="HisK_dim/P_sf"/>
</dbReference>
<evidence type="ECO:0000256" key="9">
    <source>
        <dbReference type="ARBA" id="ARBA00023012"/>
    </source>
</evidence>
<keyword evidence="5 14" id="KW-0808">Transferase</keyword>
<dbReference type="PANTHER" id="PTHR45436">
    <property type="entry name" value="SENSOR HISTIDINE KINASE YKOH"/>
    <property type="match status" value="1"/>
</dbReference>
<evidence type="ECO:0000256" key="6">
    <source>
        <dbReference type="ARBA" id="ARBA00022692"/>
    </source>
</evidence>
<evidence type="ECO:0000259" key="12">
    <source>
        <dbReference type="PROSITE" id="PS50109"/>
    </source>
</evidence>
<dbReference type="GO" id="GO:0004673">
    <property type="term" value="F:protein histidine kinase activity"/>
    <property type="evidence" value="ECO:0007669"/>
    <property type="project" value="UniProtKB-EC"/>
</dbReference>
<dbReference type="EC" id="2.7.13.3" evidence="3"/>
<evidence type="ECO:0000256" key="7">
    <source>
        <dbReference type="ARBA" id="ARBA00022777"/>
    </source>
</evidence>
<dbReference type="InterPro" id="IPR050428">
    <property type="entry name" value="TCS_sensor_his_kinase"/>
</dbReference>
<dbReference type="Gene3D" id="3.30.565.10">
    <property type="entry name" value="Histidine kinase-like ATPase, C-terminal domain"/>
    <property type="match status" value="1"/>
</dbReference>
<keyword evidence="8 11" id="KW-1133">Transmembrane helix</keyword>
<dbReference type="Gene3D" id="1.10.287.130">
    <property type="match status" value="1"/>
</dbReference>
<organism evidence="14 15">
    <name type="scientific">Microbacterium paludicola</name>
    <dbReference type="NCBI Taxonomy" id="300019"/>
    <lineage>
        <taxon>Bacteria</taxon>
        <taxon>Bacillati</taxon>
        <taxon>Actinomycetota</taxon>
        <taxon>Actinomycetes</taxon>
        <taxon>Micrococcales</taxon>
        <taxon>Microbacteriaceae</taxon>
        <taxon>Microbacterium</taxon>
    </lineage>
</organism>
<dbReference type="Proteomes" id="UP001260188">
    <property type="component" value="Unassembled WGS sequence"/>
</dbReference>
<dbReference type="PANTHER" id="PTHR45436:SF5">
    <property type="entry name" value="SENSOR HISTIDINE KINASE TRCS"/>
    <property type="match status" value="1"/>
</dbReference>
<protein>
    <recommendedName>
        <fullName evidence="3">histidine kinase</fullName>
        <ecNumber evidence="3">2.7.13.3</ecNumber>
    </recommendedName>
</protein>
<evidence type="ECO:0000256" key="4">
    <source>
        <dbReference type="ARBA" id="ARBA00022553"/>
    </source>
</evidence>
<keyword evidence="15" id="KW-1185">Reference proteome</keyword>
<dbReference type="EMBL" id="JAVIZA010000001">
    <property type="protein sequence ID" value="MDR6165909.1"/>
    <property type="molecule type" value="Genomic_DNA"/>
</dbReference>
<keyword evidence="7 14" id="KW-0418">Kinase</keyword>
<dbReference type="SMART" id="SM00388">
    <property type="entry name" value="HisKA"/>
    <property type="match status" value="1"/>
</dbReference>
<evidence type="ECO:0000313" key="14">
    <source>
        <dbReference type="EMBL" id="MDR6165909.1"/>
    </source>
</evidence>
<evidence type="ECO:0000256" key="8">
    <source>
        <dbReference type="ARBA" id="ARBA00022989"/>
    </source>
</evidence>
<evidence type="ECO:0000256" key="5">
    <source>
        <dbReference type="ARBA" id="ARBA00022679"/>
    </source>
</evidence>
<dbReference type="SUPFAM" id="SSF47384">
    <property type="entry name" value="Homodimeric domain of signal transducing histidine kinase"/>
    <property type="match status" value="1"/>
</dbReference>
<evidence type="ECO:0000256" key="1">
    <source>
        <dbReference type="ARBA" id="ARBA00000085"/>
    </source>
</evidence>
<feature type="domain" description="HAMP" evidence="13">
    <location>
        <begin position="197"/>
        <end position="259"/>
    </location>
</feature>
<gene>
    <name evidence="14" type="ORF">QE367_000113</name>
</gene>
<evidence type="ECO:0000259" key="13">
    <source>
        <dbReference type="PROSITE" id="PS50885"/>
    </source>
</evidence>
<dbReference type="InterPro" id="IPR005467">
    <property type="entry name" value="His_kinase_dom"/>
</dbReference>
<dbReference type="InterPro" id="IPR003594">
    <property type="entry name" value="HATPase_dom"/>
</dbReference>
<reference evidence="14 15" key="1">
    <citation type="submission" date="2023-08" db="EMBL/GenBank/DDBJ databases">
        <title>Functional and genomic diversity of the sorghum phyllosphere microbiome.</title>
        <authorList>
            <person name="Shade A."/>
        </authorList>
    </citation>
    <scope>NUCLEOTIDE SEQUENCE [LARGE SCALE GENOMIC DNA]</scope>
    <source>
        <strain evidence="14 15">SORGH_AS_0919</strain>
    </source>
</reference>
<keyword evidence="4" id="KW-0597">Phosphoprotein</keyword>
<dbReference type="PRINTS" id="PR00344">
    <property type="entry name" value="BCTRLSENSOR"/>
</dbReference>